<gene>
    <name evidence="1" type="ORF">SLEP1_g48072</name>
</gene>
<evidence type="ECO:0000313" key="2">
    <source>
        <dbReference type="Proteomes" id="UP001054252"/>
    </source>
</evidence>
<evidence type="ECO:0000313" key="1">
    <source>
        <dbReference type="EMBL" id="GKV40427.1"/>
    </source>
</evidence>
<protein>
    <submittedName>
        <fullName evidence="1">Uncharacterized protein</fullName>
    </submittedName>
</protein>
<dbReference type="EMBL" id="BPVZ01000141">
    <property type="protein sequence ID" value="GKV40427.1"/>
    <property type="molecule type" value="Genomic_DNA"/>
</dbReference>
<dbReference type="Proteomes" id="UP001054252">
    <property type="component" value="Unassembled WGS sequence"/>
</dbReference>
<dbReference type="AlphaFoldDB" id="A0AAV5LTE7"/>
<comment type="caution">
    <text evidence="1">The sequence shown here is derived from an EMBL/GenBank/DDBJ whole genome shotgun (WGS) entry which is preliminary data.</text>
</comment>
<accession>A0AAV5LTE7</accession>
<organism evidence="1 2">
    <name type="scientific">Rubroshorea leprosula</name>
    <dbReference type="NCBI Taxonomy" id="152421"/>
    <lineage>
        <taxon>Eukaryota</taxon>
        <taxon>Viridiplantae</taxon>
        <taxon>Streptophyta</taxon>
        <taxon>Embryophyta</taxon>
        <taxon>Tracheophyta</taxon>
        <taxon>Spermatophyta</taxon>
        <taxon>Magnoliopsida</taxon>
        <taxon>eudicotyledons</taxon>
        <taxon>Gunneridae</taxon>
        <taxon>Pentapetalae</taxon>
        <taxon>rosids</taxon>
        <taxon>malvids</taxon>
        <taxon>Malvales</taxon>
        <taxon>Dipterocarpaceae</taxon>
        <taxon>Rubroshorea</taxon>
    </lineage>
</organism>
<reference evidence="1 2" key="1">
    <citation type="journal article" date="2021" name="Commun. Biol.">
        <title>The genome of Shorea leprosula (Dipterocarpaceae) highlights the ecological relevance of drought in aseasonal tropical rainforests.</title>
        <authorList>
            <person name="Ng K.K.S."/>
            <person name="Kobayashi M.J."/>
            <person name="Fawcett J.A."/>
            <person name="Hatakeyama M."/>
            <person name="Paape T."/>
            <person name="Ng C.H."/>
            <person name="Ang C.C."/>
            <person name="Tnah L.H."/>
            <person name="Lee C.T."/>
            <person name="Nishiyama T."/>
            <person name="Sese J."/>
            <person name="O'Brien M.J."/>
            <person name="Copetti D."/>
            <person name="Mohd Noor M.I."/>
            <person name="Ong R.C."/>
            <person name="Putra M."/>
            <person name="Sireger I.Z."/>
            <person name="Indrioko S."/>
            <person name="Kosugi Y."/>
            <person name="Izuno A."/>
            <person name="Isagi Y."/>
            <person name="Lee S.L."/>
            <person name="Shimizu K.K."/>
        </authorList>
    </citation>
    <scope>NUCLEOTIDE SEQUENCE [LARGE SCALE GENOMIC DNA]</scope>
    <source>
        <strain evidence="1">214</strain>
    </source>
</reference>
<proteinExistence type="predicted"/>
<keyword evidence="2" id="KW-1185">Reference proteome</keyword>
<sequence>MRHRSSTYHVRKLSDESLDVIACPATVPPSSGNTTAASTVSASNSTDYMLLEEEFQVQLALAISASNSEDPEKDQIRAATLLSLGGHHQKGTGRDREEVLAEDLSRHYWVSVRQLSPYTF</sequence>
<name>A0AAV5LTE7_9ROSI</name>